<dbReference type="GO" id="GO:0005801">
    <property type="term" value="C:cis-Golgi network"/>
    <property type="evidence" value="ECO:0007669"/>
    <property type="project" value="TreeGrafter"/>
</dbReference>
<dbReference type="PANTHER" id="PTHR12817">
    <property type="entry name" value="TRAFFICKING PROTEIN PARTICLE COMPLEX SUBUNIT 6B"/>
    <property type="match status" value="1"/>
</dbReference>
<reference evidence="2" key="1">
    <citation type="journal article" date="2021" name="Open Biol.">
        <title>Shared evolutionary footprints suggest mitochondrial oxidative damage underlies multiple complex I losses in fungi.</title>
        <authorList>
            <person name="Schikora-Tamarit M.A."/>
            <person name="Marcet-Houben M."/>
            <person name="Nosek J."/>
            <person name="Gabaldon T."/>
        </authorList>
    </citation>
    <scope>NUCLEOTIDE SEQUENCE</scope>
    <source>
        <strain evidence="2">CBS6341</strain>
    </source>
</reference>
<proteinExistence type="inferred from homology"/>
<dbReference type="Proteomes" id="UP000769528">
    <property type="component" value="Unassembled WGS sequence"/>
</dbReference>
<dbReference type="AlphaFoldDB" id="A0A9P8PIF3"/>
<keyword evidence="3" id="KW-1185">Reference proteome</keyword>
<reference evidence="2" key="2">
    <citation type="submission" date="2021-01" db="EMBL/GenBank/DDBJ databases">
        <authorList>
            <person name="Schikora-Tamarit M.A."/>
        </authorList>
    </citation>
    <scope>NUCLEOTIDE SEQUENCE</scope>
    <source>
        <strain evidence="2">CBS6341</strain>
    </source>
</reference>
<evidence type="ECO:0000313" key="2">
    <source>
        <dbReference type="EMBL" id="KAH3672818.1"/>
    </source>
</evidence>
<dbReference type="GO" id="GO:0030008">
    <property type="term" value="C:TRAPP complex"/>
    <property type="evidence" value="ECO:0007669"/>
    <property type="project" value="TreeGrafter"/>
</dbReference>
<gene>
    <name evidence="2" type="ORF">WICMUC_004040</name>
</gene>
<evidence type="ECO:0008006" key="4">
    <source>
        <dbReference type="Google" id="ProtNLM"/>
    </source>
</evidence>
<dbReference type="InterPro" id="IPR007194">
    <property type="entry name" value="TRAPP_component"/>
</dbReference>
<dbReference type="GO" id="GO:0005802">
    <property type="term" value="C:trans-Golgi network"/>
    <property type="evidence" value="ECO:0007669"/>
    <property type="project" value="TreeGrafter"/>
</dbReference>
<comment type="similarity">
    <text evidence="1">Belongs to the TRAPP small subunits family. BET3 subfamily.</text>
</comment>
<dbReference type="SUPFAM" id="SSF111126">
    <property type="entry name" value="Ligand-binding domain in the NO signalling and Golgi transport"/>
    <property type="match status" value="1"/>
</dbReference>
<comment type="caution">
    <text evidence="2">The sequence shown here is derived from an EMBL/GenBank/DDBJ whole genome shotgun (WGS) entry which is preliminary data.</text>
</comment>
<organism evidence="2 3">
    <name type="scientific">Wickerhamomyces mucosus</name>
    <dbReference type="NCBI Taxonomy" id="1378264"/>
    <lineage>
        <taxon>Eukaryota</taxon>
        <taxon>Fungi</taxon>
        <taxon>Dikarya</taxon>
        <taxon>Ascomycota</taxon>
        <taxon>Saccharomycotina</taxon>
        <taxon>Saccharomycetes</taxon>
        <taxon>Phaffomycetales</taxon>
        <taxon>Wickerhamomycetaceae</taxon>
        <taxon>Wickerhamomyces</taxon>
    </lineage>
</organism>
<dbReference type="PANTHER" id="PTHR12817:SF0">
    <property type="entry name" value="GEO08327P1"/>
    <property type="match status" value="1"/>
</dbReference>
<dbReference type="InterPro" id="IPR024096">
    <property type="entry name" value="NO_sig/Golgi_transp_ligand-bd"/>
</dbReference>
<dbReference type="Gene3D" id="3.30.1380.20">
    <property type="entry name" value="Trafficking protein particle complex subunit 3"/>
    <property type="match status" value="1"/>
</dbReference>
<dbReference type="GO" id="GO:0006888">
    <property type="term" value="P:endoplasmic reticulum to Golgi vesicle-mediated transport"/>
    <property type="evidence" value="ECO:0007669"/>
    <property type="project" value="TreeGrafter"/>
</dbReference>
<evidence type="ECO:0000256" key="1">
    <source>
        <dbReference type="ARBA" id="ARBA00006218"/>
    </source>
</evidence>
<dbReference type="Pfam" id="PF04051">
    <property type="entry name" value="TRAPP"/>
    <property type="match status" value="1"/>
</dbReference>
<name>A0A9P8PIF3_9ASCO</name>
<sequence>MSNINPQSPIIDFQPKLVNSICLELLLNELVPLSISTTEILKTQANDIHDQLVKIQLKDSYTGDISILDSELSSSDDVSFRLEQIGYNFGLRVSELLNYNNNINQSDLLTQPLELLTIMKFICRDVWKFNYGKQIDNLRTNHRGTFVLIDNEFKYFKYLSSNVNKDEVLLLQRAKLWLYLPCGIIKGVLKSYDVDALVTPELTTLPKVSFNIQTTI</sequence>
<protein>
    <recommendedName>
        <fullName evidence="4">Trafficking protein particle complex subunit 33</fullName>
    </recommendedName>
</protein>
<dbReference type="InterPro" id="IPR037992">
    <property type="entry name" value="TRAPPC6/Trs33"/>
</dbReference>
<dbReference type="CDD" id="cd14944">
    <property type="entry name" value="TRAPPC6A_Trs33"/>
    <property type="match status" value="1"/>
</dbReference>
<evidence type="ECO:0000313" key="3">
    <source>
        <dbReference type="Proteomes" id="UP000769528"/>
    </source>
</evidence>
<dbReference type="EMBL" id="JAEUBF010001112">
    <property type="protein sequence ID" value="KAH3672818.1"/>
    <property type="molecule type" value="Genomic_DNA"/>
</dbReference>
<dbReference type="OrthoDB" id="941624at2759"/>
<accession>A0A9P8PIF3</accession>